<evidence type="ECO:0000256" key="5">
    <source>
        <dbReference type="ARBA" id="ARBA00017171"/>
    </source>
</evidence>
<name>A0A1G6L8I9_9BACI</name>
<feature type="transmembrane region" description="Helical" evidence="16">
    <location>
        <begin position="199"/>
        <end position="217"/>
    </location>
</feature>
<evidence type="ECO:0000256" key="14">
    <source>
        <dbReference type="ARBA" id="ARBA00032361"/>
    </source>
</evidence>
<dbReference type="STRING" id="361279.SAMN05421663_102293"/>
<evidence type="ECO:0000313" key="17">
    <source>
        <dbReference type="EMBL" id="SDC39491.1"/>
    </source>
</evidence>
<evidence type="ECO:0000256" key="2">
    <source>
        <dbReference type="ARBA" id="ARBA00004127"/>
    </source>
</evidence>
<evidence type="ECO:0000256" key="10">
    <source>
        <dbReference type="ARBA" id="ARBA00023098"/>
    </source>
</evidence>
<dbReference type="InterPro" id="IPR050324">
    <property type="entry name" value="CDP-alcohol_PTase-I"/>
</dbReference>
<proteinExistence type="inferred from homology"/>
<keyword evidence="6" id="KW-0444">Lipid biosynthesis</keyword>
<keyword evidence="8 16" id="KW-0812">Transmembrane</keyword>
<evidence type="ECO:0000313" key="18">
    <source>
        <dbReference type="Proteomes" id="UP000198666"/>
    </source>
</evidence>
<dbReference type="Proteomes" id="UP000198666">
    <property type="component" value="Unassembled WGS sequence"/>
</dbReference>
<dbReference type="PANTHER" id="PTHR14269">
    <property type="entry name" value="CDP-DIACYLGLYCEROL--GLYCEROL-3-PHOSPHATE 3-PHOSPHATIDYLTRANSFERASE-RELATED"/>
    <property type="match status" value="1"/>
</dbReference>
<evidence type="ECO:0000256" key="12">
    <source>
        <dbReference type="ARBA" id="ARBA00023209"/>
    </source>
</evidence>
<reference evidence="18" key="1">
    <citation type="submission" date="2016-10" db="EMBL/GenBank/DDBJ databases">
        <authorList>
            <person name="Varghese N."/>
            <person name="Submissions S."/>
        </authorList>
    </citation>
    <scope>NUCLEOTIDE SEQUENCE [LARGE SCALE GENOMIC DNA]</scope>
    <source>
        <strain evidence="18">DSM 21620</strain>
    </source>
</reference>
<feature type="transmembrane region" description="Helical" evidence="16">
    <location>
        <begin position="122"/>
        <end position="141"/>
    </location>
</feature>
<sequence length="228" mass="25133">MNIKKHIPNGITLGNLYCGFLSIGLTIGDYYKSAAFLIFFGMILDGLDGRIARMLQVKSDIGEQLDSLADLVTFGIAPSILFSHTNRIDGNYFDFALAGLFLLCGAYRLARFNSESTEDNSYFVGVPITAAGGILALTTLFYSHIPAAVNILIISILSYMMVSRIRVPSFKNLSLPNYGTLVTVLIGFGVLLIDISPYLPLAISYLVTPIYFLYVSYRVIVLRTRRKG</sequence>
<dbReference type="InterPro" id="IPR043130">
    <property type="entry name" value="CDP-OH_PTrfase_TM_dom"/>
</dbReference>
<comment type="similarity">
    <text evidence="3 15">Belongs to the CDP-alcohol phosphatidyltransferase class-I family.</text>
</comment>
<evidence type="ECO:0000256" key="8">
    <source>
        <dbReference type="ARBA" id="ARBA00022692"/>
    </source>
</evidence>
<dbReference type="GO" id="GO:0016020">
    <property type="term" value="C:membrane"/>
    <property type="evidence" value="ECO:0007669"/>
    <property type="project" value="InterPro"/>
</dbReference>
<dbReference type="GO" id="GO:0003882">
    <property type="term" value="F:CDP-diacylglycerol-serine O-phosphatidyltransferase activity"/>
    <property type="evidence" value="ECO:0007669"/>
    <property type="project" value="UniProtKB-EC"/>
</dbReference>
<evidence type="ECO:0000256" key="4">
    <source>
        <dbReference type="ARBA" id="ARBA00013174"/>
    </source>
</evidence>
<keyword evidence="18" id="KW-1185">Reference proteome</keyword>
<evidence type="ECO:0000256" key="16">
    <source>
        <dbReference type="SAM" id="Phobius"/>
    </source>
</evidence>
<comment type="subcellular location">
    <subcellularLocation>
        <location evidence="2">Endomembrane system</location>
        <topology evidence="2">Multi-pass membrane protein</topology>
    </subcellularLocation>
</comment>
<protein>
    <recommendedName>
        <fullName evidence="5">CDP-diacylglycerol--serine O-phosphatidyltransferase</fullName>
        <ecNumber evidence="4">2.7.8.8</ecNumber>
    </recommendedName>
    <alternativeName>
        <fullName evidence="14">Phosphatidylserine synthase</fullName>
    </alternativeName>
</protein>
<dbReference type="OrthoDB" id="9777147at2"/>
<dbReference type="Gene3D" id="1.20.120.1760">
    <property type="match status" value="1"/>
</dbReference>
<evidence type="ECO:0000256" key="1">
    <source>
        <dbReference type="ARBA" id="ARBA00000287"/>
    </source>
</evidence>
<evidence type="ECO:0000256" key="9">
    <source>
        <dbReference type="ARBA" id="ARBA00022989"/>
    </source>
</evidence>
<dbReference type="PANTHER" id="PTHR14269:SF61">
    <property type="entry name" value="CDP-DIACYLGLYCEROL--SERINE O-PHOSPHATIDYLTRANSFERASE"/>
    <property type="match status" value="1"/>
</dbReference>
<evidence type="ECO:0000256" key="13">
    <source>
        <dbReference type="ARBA" id="ARBA00023264"/>
    </source>
</evidence>
<keyword evidence="10" id="KW-0443">Lipid metabolism</keyword>
<dbReference type="EC" id="2.7.8.8" evidence="4"/>
<dbReference type="RefSeq" id="WP_093726124.1">
    <property type="nucleotide sequence ID" value="NZ_FMZB01000002.1"/>
</dbReference>
<feature type="transmembrane region" description="Helical" evidence="16">
    <location>
        <begin position="175"/>
        <end position="193"/>
    </location>
</feature>
<evidence type="ECO:0000256" key="11">
    <source>
        <dbReference type="ARBA" id="ARBA00023136"/>
    </source>
</evidence>
<keyword evidence="11 16" id="KW-0472">Membrane</keyword>
<dbReference type="GO" id="GO:0008654">
    <property type="term" value="P:phospholipid biosynthetic process"/>
    <property type="evidence" value="ECO:0007669"/>
    <property type="project" value="UniProtKB-KW"/>
</dbReference>
<evidence type="ECO:0000256" key="7">
    <source>
        <dbReference type="ARBA" id="ARBA00022679"/>
    </source>
</evidence>
<dbReference type="InterPro" id="IPR004533">
    <property type="entry name" value="CDP-diaglyc--ser_O-PTrfase"/>
</dbReference>
<dbReference type="InterPro" id="IPR000462">
    <property type="entry name" value="CDP-OH_P_trans"/>
</dbReference>
<evidence type="ECO:0000256" key="3">
    <source>
        <dbReference type="ARBA" id="ARBA00010441"/>
    </source>
</evidence>
<organism evidence="17 18">
    <name type="scientific">Terribacillus halophilus</name>
    <dbReference type="NCBI Taxonomy" id="361279"/>
    <lineage>
        <taxon>Bacteria</taxon>
        <taxon>Bacillati</taxon>
        <taxon>Bacillota</taxon>
        <taxon>Bacilli</taxon>
        <taxon>Bacillales</taxon>
        <taxon>Bacillaceae</taxon>
        <taxon>Terribacillus</taxon>
    </lineage>
</organism>
<dbReference type="Pfam" id="PF01066">
    <property type="entry name" value="CDP-OH_P_transf"/>
    <property type="match status" value="1"/>
</dbReference>
<keyword evidence="12" id="KW-0594">Phospholipid biosynthesis</keyword>
<feature type="transmembrane region" description="Helical" evidence="16">
    <location>
        <begin position="147"/>
        <end position="163"/>
    </location>
</feature>
<comment type="catalytic activity">
    <reaction evidence="1">
        <text>a CDP-1,2-diacyl-sn-glycerol + L-serine = a 1,2-diacyl-sn-glycero-3-phospho-L-serine + CMP + H(+)</text>
        <dbReference type="Rhea" id="RHEA:16913"/>
        <dbReference type="ChEBI" id="CHEBI:15378"/>
        <dbReference type="ChEBI" id="CHEBI:33384"/>
        <dbReference type="ChEBI" id="CHEBI:57262"/>
        <dbReference type="ChEBI" id="CHEBI:58332"/>
        <dbReference type="ChEBI" id="CHEBI:60377"/>
        <dbReference type="EC" id="2.7.8.8"/>
    </reaction>
</comment>
<keyword evidence="7 15" id="KW-0808">Transferase</keyword>
<feature type="transmembrane region" description="Helical" evidence="16">
    <location>
        <begin position="30"/>
        <end position="47"/>
    </location>
</feature>
<keyword evidence="13" id="KW-1208">Phospholipid metabolism</keyword>
<keyword evidence="9 16" id="KW-1133">Transmembrane helix</keyword>
<dbReference type="GO" id="GO:0012505">
    <property type="term" value="C:endomembrane system"/>
    <property type="evidence" value="ECO:0007669"/>
    <property type="project" value="UniProtKB-SubCell"/>
</dbReference>
<gene>
    <name evidence="17" type="ORF">SAMN05421663_102293</name>
</gene>
<dbReference type="PROSITE" id="PS00379">
    <property type="entry name" value="CDP_ALCOHOL_P_TRANSF"/>
    <property type="match status" value="1"/>
</dbReference>
<evidence type="ECO:0000256" key="15">
    <source>
        <dbReference type="RuleBase" id="RU003750"/>
    </source>
</evidence>
<evidence type="ECO:0000256" key="6">
    <source>
        <dbReference type="ARBA" id="ARBA00022516"/>
    </source>
</evidence>
<dbReference type="AlphaFoldDB" id="A0A1G6L8I9"/>
<dbReference type="InterPro" id="IPR048254">
    <property type="entry name" value="CDP_ALCOHOL_P_TRANSF_CS"/>
</dbReference>
<dbReference type="NCBIfam" id="TIGR00473">
    <property type="entry name" value="pssA"/>
    <property type="match status" value="1"/>
</dbReference>
<dbReference type="EMBL" id="FMZB01000002">
    <property type="protein sequence ID" value="SDC39491.1"/>
    <property type="molecule type" value="Genomic_DNA"/>
</dbReference>
<accession>A0A1G6L8I9</accession>
<feature type="transmembrane region" description="Helical" evidence="16">
    <location>
        <begin position="92"/>
        <end position="110"/>
    </location>
</feature>